<keyword evidence="1" id="KW-0812">Transmembrane</keyword>
<dbReference type="OrthoDB" id="1696377at2"/>
<dbReference type="Proteomes" id="UP000070442">
    <property type="component" value="Unassembled WGS sequence"/>
</dbReference>
<evidence type="ECO:0000313" key="2">
    <source>
        <dbReference type="EMBL" id="KXB67362.1"/>
    </source>
</evidence>
<keyword evidence="1" id="KW-1133">Transmembrane helix</keyword>
<dbReference type="PATRIC" id="fig|755172.3.peg.525"/>
<proteinExistence type="predicted"/>
<feature type="transmembrane region" description="Helical" evidence="1">
    <location>
        <begin position="6"/>
        <end position="25"/>
    </location>
</feature>
<dbReference type="EMBL" id="LSDG01000019">
    <property type="protein sequence ID" value="KXB67362.1"/>
    <property type="molecule type" value="Genomic_DNA"/>
</dbReference>
<reference evidence="3" key="1">
    <citation type="submission" date="2016-01" db="EMBL/GenBank/DDBJ databases">
        <authorList>
            <person name="Mitreva M."/>
            <person name="Pepin K.H."/>
            <person name="Mihindukulasuriya K.A."/>
            <person name="Fulton R."/>
            <person name="Fronick C."/>
            <person name="O'Laughlin M."/>
            <person name="Miner T."/>
            <person name="Herter B."/>
            <person name="Rosa B.A."/>
            <person name="Cordes M."/>
            <person name="Tomlinson C."/>
            <person name="Wollam A."/>
            <person name="Palsikar V.B."/>
            <person name="Mardis E.R."/>
            <person name="Wilson R.K."/>
        </authorList>
    </citation>
    <scope>NUCLEOTIDE SEQUENCE [LARGE SCALE GENOMIC DNA]</scope>
    <source>
        <strain evidence="3">DNF00729</strain>
    </source>
</reference>
<sequence>MHKSPWKLAFFMLLGLNILFALFLFTATRPKEDMAELPEKKIASRPSMELRLNGEGFQTLVNRELEKSGEGARFSIDKTFNFTVPVEAYGFKSQLIVRALPSVTSDGRMRMAIQRVDLGRLPLPEEASLALFSRVINREGMAVDVSRREIRFDLAALFEGAVEGDFRVKELNVKEDRYVFEGQLGVS</sequence>
<protein>
    <submittedName>
        <fullName evidence="2">Uncharacterized protein</fullName>
    </submittedName>
</protein>
<gene>
    <name evidence="2" type="ORF">HMPREF1863_00550</name>
</gene>
<dbReference type="InterPro" id="IPR018672">
    <property type="entry name" value="DUF2140"/>
</dbReference>
<comment type="caution">
    <text evidence="2">The sequence shown here is derived from an EMBL/GenBank/DDBJ whole genome shotgun (WGS) entry which is preliminary data.</text>
</comment>
<keyword evidence="3" id="KW-1185">Reference proteome</keyword>
<keyword evidence="1" id="KW-0472">Membrane</keyword>
<organism evidence="2 3">
    <name type="scientific">Aedoeadaptatus coxii</name>
    <dbReference type="NCBI Taxonomy" id="755172"/>
    <lineage>
        <taxon>Bacteria</taxon>
        <taxon>Bacillati</taxon>
        <taxon>Bacillota</taxon>
        <taxon>Tissierellia</taxon>
        <taxon>Tissierellales</taxon>
        <taxon>Peptoniphilaceae</taxon>
        <taxon>Aedoeadaptatus</taxon>
    </lineage>
</organism>
<accession>A0A134AI11</accession>
<dbReference type="Pfam" id="PF09911">
    <property type="entry name" value="DUF2140"/>
    <property type="match status" value="1"/>
</dbReference>
<evidence type="ECO:0000256" key="1">
    <source>
        <dbReference type="SAM" id="Phobius"/>
    </source>
</evidence>
<dbReference type="RefSeq" id="WP_068367084.1">
    <property type="nucleotide sequence ID" value="NZ_KQ960171.1"/>
</dbReference>
<name>A0A134AI11_9FIRM</name>
<dbReference type="STRING" id="755172.HMPREF1863_00550"/>
<dbReference type="AlphaFoldDB" id="A0A134AI11"/>
<evidence type="ECO:0000313" key="3">
    <source>
        <dbReference type="Proteomes" id="UP000070442"/>
    </source>
</evidence>